<evidence type="ECO:0000313" key="1">
    <source>
        <dbReference type="EMBL" id="ELK32189.1"/>
    </source>
</evidence>
<dbReference type="AlphaFoldDB" id="L5M0J1"/>
<keyword evidence="2" id="KW-1185">Reference proteome</keyword>
<sequence>MPRPEALGLGRGGACNHWELGVPCPGLTPLSEASGLGKGPILRLEGDGGQRLRAPMGALLSEHTKQRQRQAQWSLDEWNSAVLGLGSGSSPAVYHFVHYYIP</sequence>
<accession>L5M0J1</accession>
<organism evidence="1 2">
    <name type="scientific">Myotis davidii</name>
    <name type="common">David's myotis</name>
    <dbReference type="NCBI Taxonomy" id="225400"/>
    <lineage>
        <taxon>Eukaryota</taxon>
        <taxon>Metazoa</taxon>
        <taxon>Chordata</taxon>
        <taxon>Craniata</taxon>
        <taxon>Vertebrata</taxon>
        <taxon>Euteleostomi</taxon>
        <taxon>Mammalia</taxon>
        <taxon>Eutheria</taxon>
        <taxon>Laurasiatheria</taxon>
        <taxon>Chiroptera</taxon>
        <taxon>Yangochiroptera</taxon>
        <taxon>Vespertilionidae</taxon>
        <taxon>Myotis</taxon>
    </lineage>
</organism>
<proteinExistence type="predicted"/>
<name>L5M0J1_MYODS</name>
<reference evidence="2" key="1">
    <citation type="journal article" date="2013" name="Science">
        <title>Comparative analysis of bat genomes provides insight into the evolution of flight and immunity.</title>
        <authorList>
            <person name="Zhang G."/>
            <person name="Cowled C."/>
            <person name="Shi Z."/>
            <person name="Huang Z."/>
            <person name="Bishop-Lilly K.A."/>
            <person name="Fang X."/>
            <person name="Wynne J.W."/>
            <person name="Xiong Z."/>
            <person name="Baker M.L."/>
            <person name="Zhao W."/>
            <person name="Tachedjian M."/>
            <person name="Zhu Y."/>
            <person name="Zhou P."/>
            <person name="Jiang X."/>
            <person name="Ng J."/>
            <person name="Yang L."/>
            <person name="Wu L."/>
            <person name="Xiao J."/>
            <person name="Feng Y."/>
            <person name="Chen Y."/>
            <person name="Sun X."/>
            <person name="Zhang Y."/>
            <person name="Marsh G.A."/>
            <person name="Crameri G."/>
            <person name="Broder C.C."/>
            <person name="Frey K.G."/>
            <person name="Wang L.F."/>
            <person name="Wang J."/>
        </authorList>
    </citation>
    <scope>NUCLEOTIDE SEQUENCE [LARGE SCALE GENOMIC DNA]</scope>
</reference>
<evidence type="ECO:0000313" key="2">
    <source>
        <dbReference type="Proteomes" id="UP000010556"/>
    </source>
</evidence>
<dbReference type="EMBL" id="KB105633">
    <property type="protein sequence ID" value="ELK32189.1"/>
    <property type="molecule type" value="Genomic_DNA"/>
</dbReference>
<gene>
    <name evidence="1" type="ORF">MDA_GLEAN10009496</name>
</gene>
<protein>
    <submittedName>
        <fullName evidence="1">Uncharacterized protein</fullName>
    </submittedName>
</protein>
<dbReference type="Proteomes" id="UP000010556">
    <property type="component" value="Unassembled WGS sequence"/>
</dbReference>